<keyword evidence="3" id="KW-0378">Hydrolase</keyword>
<dbReference type="PROSITE" id="PS01123">
    <property type="entry name" value="TNASE_1"/>
    <property type="match status" value="1"/>
</dbReference>
<keyword evidence="4" id="KW-0472">Membrane</keyword>
<accession>A0A955I862</accession>
<dbReference type="EMBL" id="JAGQLL010000007">
    <property type="protein sequence ID" value="MCA9379709.1"/>
    <property type="molecule type" value="Genomic_DNA"/>
</dbReference>
<dbReference type="InterPro" id="IPR035437">
    <property type="entry name" value="SNase_OB-fold_sf"/>
</dbReference>
<dbReference type="Gene3D" id="2.40.50.90">
    <property type="match status" value="1"/>
</dbReference>
<organism evidence="6 7">
    <name type="scientific">Candidatus Dojkabacteria bacterium</name>
    <dbReference type="NCBI Taxonomy" id="2099670"/>
    <lineage>
        <taxon>Bacteria</taxon>
        <taxon>Candidatus Dojkabacteria</taxon>
    </lineage>
</organism>
<keyword evidence="1" id="KW-0540">Nuclease</keyword>
<gene>
    <name evidence="6" type="ORF">KC675_00865</name>
</gene>
<evidence type="ECO:0000256" key="1">
    <source>
        <dbReference type="ARBA" id="ARBA00022722"/>
    </source>
</evidence>
<evidence type="ECO:0000259" key="5">
    <source>
        <dbReference type="PROSITE" id="PS50830"/>
    </source>
</evidence>
<protein>
    <submittedName>
        <fullName evidence="6">Thermonuclease family protein</fullName>
    </submittedName>
</protein>
<reference evidence="6" key="2">
    <citation type="journal article" date="2021" name="Microbiome">
        <title>Successional dynamics and alternative stable states in a saline activated sludge microbial community over 9 years.</title>
        <authorList>
            <person name="Wang Y."/>
            <person name="Ye J."/>
            <person name="Ju F."/>
            <person name="Liu L."/>
            <person name="Boyd J.A."/>
            <person name="Deng Y."/>
            <person name="Parks D.H."/>
            <person name="Jiang X."/>
            <person name="Yin X."/>
            <person name="Woodcroft B.J."/>
            <person name="Tyson G.W."/>
            <person name="Hugenholtz P."/>
            <person name="Polz M.F."/>
            <person name="Zhang T."/>
        </authorList>
    </citation>
    <scope>NUCLEOTIDE SEQUENCE</scope>
    <source>
        <strain evidence="6">HKST-UBA15</strain>
    </source>
</reference>
<dbReference type="GO" id="GO:0004519">
    <property type="term" value="F:endonuclease activity"/>
    <property type="evidence" value="ECO:0007669"/>
    <property type="project" value="UniProtKB-KW"/>
</dbReference>
<evidence type="ECO:0000313" key="7">
    <source>
        <dbReference type="Proteomes" id="UP000745577"/>
    </source>
</evidence>
<dbReference type="AlphaFoldDB" id="A0A955I862"/>
<dbReference type="PANTHER" id="PTHR12302">
    <property type="entry name" value="EBNA2 BINDING PROTEIN P100"/>
    <property type="match status" value="1"/>
</dbReference>
<reference evidence="6" key="1">
    <citation type="submission" date="2020-04" db="EMBL/GenBank/DDBJ databases">
        <authorList>
            <person name="Zhang T."/>
        </authorList>
    </citation>
    <scope>NUCLEOTIDE SEQUENCE</scope>
    <source>
        <strain evidence="6">HKST-UBA15</strain>
    </source>
</reference>
<evidence type="ECO:0000256" key="4">
    <source>
        <dbReference type="SAM" id="Phobius"/>
    </source>
</evidence>
<dbReference type="InterPro" id="IPR002071">
    <property type="entry name" value="Thermonucl_AS"/>
</dbReference>
<proteinExistence type="predicted"/>
<sequence>MEFDFMKAISANRSLINTIVVLFLFLIGAFVSDSQFNTSINSDVLGTDTSLYTLDSIVDGDTIKVSDAEGFYTVRLIGIDTPETKDPRKEIECFGEEATLYLTKLIGNQKLILKSDSTQDDIDRYGRYLRYAFLKDGTNINKKMIEDGYAYEYTYSKPYYYQNEFINAQDSAQNGQLGLWSGVCE</sequence>
<evidence type="ECO:0000256" key="3">
    <source>
        <dbReference type="ARBA" id="ARBA00022801"/>
    </source>
</evidence>
<name>A0A955I862_9BACT</name>
<feature type="domain" description="TNase-like" evidence="5">
    <location>
        <begin position="54"/>
        <end position="182"/>
    </location>
</feature>
<dbReference type="PANTHER" id="PTHR12302:SF3">
    <property type="entry name" value="SERINE_THREONINE-PROTEIN KINASE 31"/>
    <property type="match status" value="1"/>
</dbReference>
<feature type="transmembrane region" description="Helical" evidence="4">
    <location>
        <begin position="12"/>
        <end position="31"/>
    </location>
</feature>
<dbReference type="SUPFAM" id="SSF50199">
    <property type="entry name" value="Staphylococcal nuclease"/>
    <property type="match status" value="1"/>
</dbReference>
<dbReference type="InterPro" id="IPR016071">
    <property type="entry name" value="Staphylococal_nuclease_OB-fold"/>
</dbReference>
<keyword evidence="4" id="KW-0812">Transmembrane</keyword>
<comment type="caution">
    <text evidence="6">The sequence shown here is derived from an EMBL/GenBank/DDBJ whole genome shotgun (WGS) entry which is preliminary data.</text>
</comment>
<keyword evidence="2" id="KW-0255">Endonuclease</keyword>
<dbReference type="PROSITE" id="PS50830">
    <property type="entry name" value="TNASE_3"/>
    <property type="match status" value="1"/>
</dbReference>
<keyword evidence="4" id="KW-1133">Transmembrane helix</keyword>
<dbReference type="SMART" id="SM00318">
    <property type="entry name" value="SNc"/>
    <property type="match status" value="1"/>
</dbReference>
<evidence type="ECO:0000313" key="6">
    <source>
        <dbReference type="EMBL" id="MCA9379709.1"/>
    </source>
</evidence>
<dbReference type="GO" id="GO:0016787">
    <property type="term" value="F:hydrolase activity"/>
    <property type="evidence" value="ECO:0007669"/>
    <property type="project" value="UniProtKB-KW"/>
</dbReference>
<dbReference type="Pfam" id="PF00565">
    <property type="entry name" value="SNase"/>
    <property type="match status" value="1"/>
</dbReference>
<dbReference type="Proteomes" id="UP000745577">
    <property type="component" value="Unassembled WGS sequence"/>
</dbReference>
<evidence type="ECO:0000256" key="2">
    <source>
        <dbReference type="ARBA" id="ARBA00022759"/>
    </source>
</evidence>
<dbReference type="GO" id="GO:0003676">
    <property type="term" value="F:nucleic acid binding"/>
    <property type="evidence" value="ECO:0007669"/>
    <property type="project" value="InterPro"/>
</dbReference>